<proteinExistence type="predicted"/>
<dbReference type="AlphaFoldDB" id="A0A1F7I4S5"/>
<feature type="transmembrane region" description="Helical" evidence="1">
    <location>
        <begin position="45"/>
        <end position="64"/>
    </location>
</feature>
<evidence type="ECO:0000256" key="1">
    <source>
        <dbReference type="SAM" id="Phobius"/>
    </source>
</evidence>
<comment type="caution">
    <text evidence="2">The sequence shown here is derived from an EMBL/GenBank/DDBJ whole genome shotgun (WGS) entry which is preliminary data.</text>
</comment>
<keyword evidence="1" id="KW-0472">Membrane</keyword>
<dbReference type="EMBL" id="MGAC01000016">
    <property type="protein sequence ID" value="OGK38370.1"/>
    <property type="molecule type" value="Genomic_DNA"/>
</dbReference>
<keyword evidence="1" id="KW-1133">Transmembrane helix</keyword>
<keyword evidence="1" id="KW-0812">Transmembrane</keyword>
<evidence type="ECO:0000313" key="3">
    <source>
        <dbReference type="Proteomes" id="UP000176803"/>
    </source>
</evidence>
<accession>A0A1F7I4S5</accession>
<sequence length="140" mass="16044">MDRKLINYQQFLEGYKTNEFAVLVNKSKAGDFVMSKFGDKYNKPAHLFFTWLGIILIVPLPIILLIFYGWIHAVSSFIIGLMINSAAKKSASQFVLQNMLESEDFWDYVLLHKGAIIQDKQGNEITSEFLDRMAKKYGAP</sequence>
<gene>
    <name evidence="2" type="ORF">A3F03_01455</name>
</gene>
<dbReference type="Proteomes" id="UP000176803">
    <property type="component" value="Unassembled WGS sequence"/>
</dbReference>
<protein>
    <submittedName>
        <fullName evidence="2">Uncharacterized protein</fullName>
    </submittedName>
</protein>
<evidence type="ECO:0000313" key="2">
    <source>
        <dbReference type="EMBL" id="OGK38370.1"/>
    </source>
</evidence>
<organism evidence="2 3">
    <name type="scientific">Candidatus Roizmanbacteria bacterium RIFCSPHIGHO2_12_FULL_41_11</name>
    <dbReference type="NCBI Taxonomy" id="1802052"/>
    <lineage>
        <taxon>Bacteria</taxon>
        <taxon>Candidatus Roizmaniibacteriota</taxon>
    </lineage>
</organism>
<reference evidence="2 3" key="1">
    <citation type="journal article" date="2016" name="Nat. Commun.">
        <title>Thousands of microbial genomes shed light on interconnected biogeochemical processes in an aquifer system.</title>
        <authorList>
            <person name="Anantharaman K."/>
            <person name="Brown C.T."/>
            <person name="Hug L.A."/>
            <person name="Sharon I."/>
            <person name="Castelle C.J."/>
            <person name="Probst A.J."/>
            <person name="Thomas B.C."/>
            <person name="Singh A."/>
            <person name="Wilkins M.J."/>
            <person name="Karaoz U."/>
            <person name="Brodie E.L."/>
            <person name="Williams K.H."/>
            <person name="Hubbard S.S."/>
            <person name="Banfield J.F."/>
        </authorList>
    </citation>
    <scope>NUCLEOTIDE SEQUENCE [LARGE SCALE GENOMIC DNA]</scope>
</reference>
<name>A0A1F7I4S5_9BACT</name>